<keyword evidence="1" id="KW-0614">Plasmid</keyword>
<organism evidence="1">
    <name type="scientific">Mycolicibacterium sp. CBMA 213</name>
    <dbReference type="NCBI Taxonomy" id="1968788"/>
    <lineage>
        <taxon>Bacteria</taxon>
        <taxon>Bacillati</taxon>
        <taxon>Actinomycetota</taxon>
        <taxon>Actinomycetes</taxon>
        <taxon>Mycobacteriales</taxon>
        <taxon>Mycobacteriaceae</taxon>
        <taxon>Mycolicibacterium</taxon>
    </lineage>
</organism>
<sequence length="54" mass="5942">MRQRWGVEEWTLPVYGAQVNRGALNPSWGIAYRPNGGLAASDVIRAYSQVKHGG</sequence>
<accession>A0A343VQZ1</accession>
<proteinExistence type="predicted"/>
<reference evidence="1" key="1">
    <citation type="journal article" date="2018" name="Front. Microbiol.">
        <title>Beyond the Limits: tRNA Array Units in Mycobacterium Genomes.</title>
        <authorList>
            <person name="Morgado S.M."/>
            <person name="Vicente A.C."/>
        </authorList>
    </citation>
    <scope>NUCLEOTIDE SEQUENCE</scope>
    <source>
        <strain evidence="1">CBMA 213</strain>
        <plasmid evidence="1">pCBMA213_1</plasmid>
    </source>
</reference>
<geneLocation type="plasmid" evidence="1">
    <name>pCBMA213_1</name>
</geneLocation>
<dbReference type="EMBL" id="MF600313">
    <property type="protein sequence ID" value="AVN58315.1"/>
    <property type="molecule type" value="Genomic_DNA"/>
</dbReference>
<name>A0A343VQZ1_9MYCO</name>
<dbReference type="AlphaFoldDB" id="A0A343VQZ1"/>
<protein>
    <submittedName>
        <fullName evidence="1">Uncharacterized protein</fullName>
    </submittedName>
</protein>
<evidence type="ECO:0000313" key="1">
    <source>
        <dbReference type="EMBL" id="AVN58315.1"/>
    </source>
</evidence>
<gene>
    <name evidence="1" type="ORF">B5P44_p00020</name>
</gene>